<evidence type="ECO:0000313" key="6">
    <source>
        <dbReference type="EMBL" id="SKB63343.1"/>
    </source>
</evidence>
<dbReference type="EMBL" id="FUYN01000006">
    <property type="protein sequence ID" value="SKB63343.1"/>
    <property type="molecule type" value="Genomic_DNA"/>
</dbReference>
<dbReference type="AlphaFoldDB" id="A0A1T5CVG6"/>
<dbReference type="NCBIfam" id="NF007936">
    <property type="entry name" value="PRK10653.1"/>
    <property type="match status" value="1"/>
</dbReference>
<comment type="subcellular location">
    <subcellularLocation>
        <location evidence="1">Cell envelope</location>
    </subcellularLocation>
</comment>
<dbReference type="OrthoDB" id="9769193at2"/>
<feature type="signal peptide" evidence="4">
    <location>
        <begin position="1"/>
        <end position="20"/>
    </location>
</feature>
<proteinExistence type="inferred from homology"/>
<dbReference type="RefSeq" id="WP_079590166.1">
    <property type="nucleotide sequence ID" value="NZ_CP154629.1"/>
</dbReference>
<evidence type="ECO:0000256" key="4">
    <source>
        <dbReference type="SAM" id="SignalP"/>
    </source>
</evidence>
<reference evidence="7" key="1">
    <citation type="submission" date="2017-02" db="EMBL/GenBank/DDBJ databases">
        <authorList>
            <person name="Varghese N."/>
            <person name="Submissions S."/>
        </authorList>
    </citation>
    <scope>NUCLEOTIDE SEQUENCE [LARGE SCALE GENOMIC DNA]</scope>
    <source>
        <strain evidence="7">ATCC 35199</strain>
    </source>
</reference>
<protein>
    <submittedName>
        <fullName evidence="6">Ribose transport system substrate-binding protein</fullName>
    </submittedName>
</protein>
<dbReference type="GO" id="GO:0030246">
    <property type="term" value="F:carbohydrate binding"/>
    <property type="evidence" value="ECO:0007669"/>
    <property type="project" value="UniProtKB-ARBA"/>
</dbReference>
<dbReference type="Proteomes" id="UP000243406">
    <property type="component" value="Unassembled WGS sequence"/>
</dbReference>
<accession>A0A1T5CVG6</accession>
<dbReference type="InterPro" id="IPR028082">
    <property type="entry name" value="Peripla_BP_I"/>
</dbReference>
<evidence type="ECO:0000256" key="2">
    <source>
        <dbReference type="ARBA" id="ARBA00007639"/>
    </source>
</evidence>
<dbReference type="GO" id="GO:0030313">
    <property type="term" value="C:cell envelope"/>
    <property type="evidence" value="ECO:0007669"/>
    <property type="project" value="UniProtKB-SubCell"/>
</dbReference>
<feature type="chain" id="PRO_5039121071" evidence="4">
    <location>
        <begin position="21"/>
        <end position="307"/>
    </location>
</feature>
<dbReference type="FunFam" id="3.40.50.2300:FF:000054">
    <property type="entry name" value="RbsB (Ribose ABC transporter)"/>
    <property type="match status" value="1"/>
</dbReference>
<evidence type="ECO:0000313" key="7">
    <source>
        <dbReference type="Proteomes" id="UP000243406"/>
    </source>
</evidence>
<organism evidence="6 7">
    <name type="scientific">Acetoanaerobium noterae</name>
    <dbReference type="NCBI Taxonomy" id="745369"/>
    <lineage>
        <taxon>Bacteria</taxon>
        <taxon>Bacillati</taxon>
        <taxon>Bacillota</taxon>
        <taxon>Clostridia</taxon>
        <taxon>Peptostreptococcales</taxon>
        <taxon>Filifactoraceae</taxon>
        <taxon>Acetoanaerobium</taxon>
    </lineage>
</organism>
<dbReference type="SUPFAM" id="SSF53822">
    <property type="entry name" value="Periplasmic binding protein-like I"/>
    <property type="match status" value="1"/>
</dbReference>
<dbReference type="Pfam" id="PF13407">
    <property type="entry name" value="Peripla_BP_4"/>
    <property type="match status" value="1"/>
</dbReference>
<dbReference type="CDD" id="cd06323">
    <property type="entry name" value="PBP1_ribose_binding"/>
    <property type="match status" value="1"/>
</dbReference>
<dbReference type="PANTHER" id="PTHR46847:SF1">
    <property type="entry name" value="D-ALLOSE-BINDING PERIPLASMIC PROTEIN-RELATED"/>
    <property type="match status" value="1"/>
</dbReference>
<feature type="domain" description="Periplasmic binding protein" evidence="5">
    <location>
        <begin position="42"/>
        <end position="292"/>
    </location>
</feature>
<name>A0A1T5CVG6_9FIRM</name>
<evidence type="ECO:0000256" key="1">
    <source>
        <dbReference type="ARBA" id="ARBA00004196"/>
    </source>
</evidence>
<comment type="similarity">
    <text evidence="2">Belongs to the bacterial solute-binding protein 2 family.</text>
</comment>
<gene>
    <name evidence="6" type="ORF">SAMN02745120_2382</name>
</gene>
<keyword evidence="3 4" id="KW-0732">Signal</keyword>
<dbReference type="InterPro" id="IPR025997">
    <property type="entry name" value="SBP_2_dom"/>
</dbReference>
<dbReference type="Gene3D" id="3.40.50.2300">
    <property type="match status" value="2"/>
</dbReference>
<keyword evidence="7" id="KW-1185">Reference proteome</keyword>
<dbReference type="PANTHER" id="PTHR46847">
    <property type="entry name" value="D-ALLOSE-BINDING PERIPLASMIC PROTEIN-RELATED"/>
    <property type="match status" value="1"/>
</dbReference>
<sequence>MKKLVLSFVLLAALVFNLTACQSQPAATEEPAAEEAAGAAKIGLVVSTLNNPFFVSLKEGAEQKAKDMGMELVVLDSQNDPAQELANVEDLLTQGVSLILINPTDSDAVGNAIIAANNKNVPVVTLDRGANQGEVVSHIASDNVAGGVMAGEHIVSLLGGKGKVVELEGIAGTSAARDRGQGFNDAIAGTEIEVVAKQVADFDRTQGLSVMENILQAQPEIDAVFAHNDEMALGAQKAIEASGREIIIVGFDATDDAVAAVKEGKMSATVAQQPSLIGELGVETAKKILDGESVEDFVPVDLQLVTE</sequence>
<evidence type="ECO:0000256" key="3">
    <source>
        <dbReference type="ARBA" id="ARBA00022729"/>
    </source>
</evidence>
<evidence type="ECO:0000259" key="5">
    <source>
        <dbReference type="Pfam" id="PF13407"/>
    </source>
</evidence>